<gene>
    <name evidence="5" type="primary">LOC106153213</name>
</gene>
<evidence type="ECO:0000259" key="3">
    <source>
        <dbReference type="Pfam" id="PF00024"/>
    </source>
</evidence>
<sequence>MERKTALKLLIFGVLLKVASSNNTKGYLERHSGFRINSQLVARQLSAVTKLRCIGLCLRAANCSSLAHNEVTQECELSSVPYEDARVSGDLLPSTGWKIYSRVAPKIATTPAPPVQFPGITHYNFTNLGAEGRFGPTTVGSHYDSLPLEGLVEVSSGIQIFTVPYTGTYRVEVGGAMGGGDTYRGADTCYTYNGQGAKMTGTFSFVSGEKLKVLVGQMGLCNTGHAGAGGGGGTFVTTDTDVPLIIAGGGGGSSALLNHKTVSDATDNTWGQDRGTWYGGDNGQGGESSSNTGGAGGGGLLTDGATNANTGATGGSAFVNGGVGGIGNENQPLSNGGFGGGGGAKGKFGGPGGGGGYSGGCRG</sequence>
<protein>
    <submittedName>
        <fullName evidence="5">Uncharacterized protein LOC106153213</fullName>
    </submittedName>
</protein>
<evidence type="ECO:0000313" key="4">
    <source>
        <dbReference type="Proteomes" id="UP000085678"/>
    </source>
</evidence>
<evidence type="ECO:0000256" key="1">
    <source>
        <dbReference type="SAM" id="MobiDB-lite"/>
    </source>
</evidence>
<evidence type="ECO:0000256" key="2">
    <source>
        <dbReference type="SAM" id="SignalP"/>
    </source>
</evidence>
<dbReference type="PANTHER" id="PTHR31535">
    <property type="match status" value="1"/>
</dbReference>
<dbReference type="RefSeq" id="XP_013382512.1">
    <property type="nucleotide sequence ID" value="XM_013527058.1"/>
</dbReference>
<dbReference type="PANTHER" id="PTHR31535:SF3">
    <property type="entry name" value="REGULATORY PROTEIN ZESTE"/>
    <property type="match status" value="1"/>
</dbReference>
<dbReference type="GeneID" id="106153213"/>
<dbReference type="STRING" id="7574.A0A1S3H931"/>
<keyword evidence="4" id="KW-1185">Reference proteome</keyword>
<reference evidence="5" key="1">
    <citation type="submission" date="2025-08" db="UniProtKB">
        <authorList>
            <consortium name="RefSeq"/>
        </authorList>
    </citation>
    <scope>IDENTIFICATION</scope>
    <source>
        <tissue evidence="5">Gonads</tissue>
    </source>
</reference>
<accession>A0A1S3H931</accession>
<dbReference type="Proteomes" id="UP000085678">
    <property type="component" value="Unplaced"/>
</dbReference>
<dbReference type="InterPro" id="IPR003609">
    <property type="entry name" value="Pan_app"/>
</dbReference>
<dbReference type="OMA" id="NTRCEGT"/>
<keyword evidence="2" id="KW-0732">Signal</keyword>
<dbReference type="OrthoDB" id="5988945at2759"/>
<dbReference type="SUPFAM" id="SSF57414">
    <property type="entry name" value="Hairpin loop containing domain-like"/>
    <property type="match status" value="1"/>
</dbReference>
<feature type="signal peptide" evidence="2">
    <location>
        <begin position="1"/>
        <end position="21"/>
    </location>
</feature>
<organism evidence="4 5">
    <name type="scientific">Lingula anatina</name>
    <name type="common">Brachiopod</name>
    <name type="synonym">Lingula unguis</name>
    <dbReference type="NCBI Taxonomy" id="7574"/>
    <lineage>
        <taxon>Eukaryota</taxon>
        <taxon>Metazoa</taxon>
        <taxon>Spiralia</taxon>
        <taxon>Lophotrochozoa</taxon>
        <taxon>Brachiopoda</taxon>
        <taxon>Linguliformea</taxon>
        <taxon>Lingulata</taxon>
        <taxon>Lingulida</taxon>
        <taxon>Linguloidea</taxon>
        <taxon>Lingulidae</taxon>
        <taxon>Lingula</taxon>
    </lineage>
</organism>
<feature type="chain" id="PRO_5010164499" evidence="2">
    <location>
        <begin position="22"/>
        <end position="363"/>
    </location>
</feature>
<feature type="region of interest" description="Disordered" evidence="1">
    <location>
        <begin position="267"/>
        <end position="302"/>
    </location>
</feature>
<name>A0A1S3H931_LINAN</name>
<feature type="compositionally biased region" description="Gly residues" evidence="1">
    <location>
        <begin position="277"/>
        <end position="286"/>
    </location>
</feature>
<feature type="domain" description="Apple" evidence="3">
    <location>
        <begin position="29"/>
        <end position="101"/>
    </location>
</feature>
<proteinExistence type="predicted"/>
<evidence type="ECO:0000313" key="5">
    <source>
        <dbReference type="RefSeq" id="XP_013382512.1"/>
    </source>
</evidence>
<dbReference type="KEGG" id="lak:106153213"/>
<dbReference type="AlphaFoldDB" id="A0A1S3H931"/>
<dbReference type="Pfam" id="PF00024">
    <property type="entry name" value="PAN_1"/>
    <property type="match status" value="1"/>
</dbReference>
<dbReference type="InParanoid" id="A0A1S3H931"/>